<accession>A0A1I8JDA3</accession>
<organism evidence="3 4">
    <name type="scientific">Macrostomum lignano</name>
    <dbReference type="NCBI Taxonomy" id="282301"/>
    <lineage>
        <taxon>Eukaryota</taxon>
        <taxon>Metazoa</taxon>
        <taxon>Spiralia</taxon>
        <taxon>Lophotrochozoa</taxon>
        <taxon>Platyhelminthes</taxon>
        <taxon>Rhabditophora</taxon>
        <taxon>Macrostomorpha</taxon>
        <taxon>Macrostomida</taxon>
        <taxon>Macrostomidae</taxon>
        <taxon>Macrostomum</taxon>
    </lineage>
</organism>
<dbReference type="Gene3D" id="3.40.250.10">
    <property type="entry name" value="Rhodanese-like domain"/>
    <property type="match status" value="1"/>
</dbReference>
<feature type="region of interest" description="Disordered" evidence="1">
    <location>
        <begin position="73"/>
        <end position="108"/>
    </location>
</feature>
<dbReference type="AlphaFoldDB" id="A0A1I8JDA3"/>
<dbReference type="Pfam" id="PF00581">
    <property type="entry name" value="Rhodanese"/>
    <property type="match status" value="1"/>
</dbReference>
<keyword evidence="3" id="KW-1185">Reference proteome</keyword>
<dbReference type="Proteomes" id="UP000095280">
    <property type="component" value="Unplaced"/>
</dbReference>
<evidence type="ECO:0000259" key="2">
    <source>
        <dbReference type="PROSITE" id="PS50206"/>
    </source>
</evidence>
<feature type="domain" description="Rhodanese" evidence="2">
    <location>
        <begin position="24"/>
        <end position="70"/>
    </location>
</feature>
<reference evidence="4" key="1">
    <citation type="submission" date="2016-11" db="UniProtKB">
        <authorList>
            <consortium name="WormBaseParasite"/>
        </authorList>
    </citation>
    <scope>IDENTIFICATION</scope>
</reference>
<feature type="compositionally biased region" description="Low complexity" evidence="1">
    <location>
        <begin position="89"/>
        <end position="101"/>
    </location>
</feature>
<proteinExistence type="predicted"/>
<dbReference type="WBParaSite" id="maker-uti_cns_0047180-snap-gene-0.7-mRNA-1">
    <property type="protein sequence ID" value="maker-uti_cns_0047180-snap-gene-0.7-mRNA-1"/>
    <property type="gene ID" value="maker-uti_cns_0047180-snap-gene-0.7"/>
</dbReference>
<protein>
    <submittedName>
        <fullName evidence="4">Rhodanese domain-containing protein</fullName>
    </submittedName>
</protein>
<evidence type="ECO:0000313" key="3">
    <source>
        <dbReference type="Proteomes" id="UP000095280"/>
    </source>
</evidence>
<dbReference type="InterPro" id="IPR036873">
    <property type="entry name" value="Rhodanese-like_dom_sf"/>
</dbReference>
<dbReference type="InterPro" id="IPR001763">
    <property type="entry name" value="Rhodanese-like_dom"/>
</dbReference>
<evidence type="ECO:0000313" key="4">
    <source>
        <dbReference type="WBParaSite" id="maker-uti_cns_0047180-snap-gene-0.7-mRNA-1"/>
    </source>
</evidence>
<evidence type="ECO:0000256" key="1">
    <source>
        <dbReference type="SAM" id="MobiDB-lite"/>
    </source>
</evidence>
<dbReference type="PROSITE" id="PS50206">
    <property type="entry name" value="RHODANESE_3"/>
    <property type="match status" value="1"/>
</dbReference>
<name>A0A1I8JDA3_9PLAT</name>
<sequence>MIIFQGDPESLIITPQSFAALLGGSFQLLLIDCRSFLEFNTSCIRGAINVCCSRLVRKRLQQGKLSIDDLIASGSLGGARTPPSPKSPPAGEASASGSAESLGVQAAKGPEPDLVVVYDQCSDRPPIEAGDSSFLMLLMQRLVRQYKAVRLLQ</sequence>
<dbReference type="SUPFAM" id="SSF52821">
    <property type="entry name" value="Rhodanese/Cell cycle control phosphatase"/>
    <property type="match status" value="1"/>
</dbReference>